<dbReference type="InterPro" id="IPR035889">
    <property type="entry name" value="Light-harvesting_complex"/>
</dbReference>
<keyword evidence="18" id="KW-1185">Reference proteome</keyword>
<protein>
    <submittedName>
        <fullName evidence="17">Light-harvesting protein</fullName>
    </submittedName>
</protein>
<name>A0ABS0N1Z5_9SPHN</name>
<dbReference type="InterPro" id="IPR002362">
    <property type="entry name" value="LHB-1/5"/>
</dbReference>
<evidence type="ECO:0000256" key="10">
    <source>
        <dbReference type="ARBA" id="ARBA00022956"/>
    </source>
</evidence>
<proteinExistence type="inferred from homology"/>
<feature type="domain" description="Antenna complex alpha/beta subunit" evidence="16">
    <location>
        <begin position="17"/>
        <end position="51"/>
    </location>
</feature>
<keyword evidence="6" id="KW-0042">Antenna complex</keyword>
<dbReference type="SUPFAM" id="SSF56918">
    <property type="entry name" value="Light-harvesting complex subunits"/>
    <property type="match status" value="1"/>
</dbReference>
<dbReference type="RefSeq" id="WP_197920618.1">
    <property type="nucleotide sequence ID" value="NZ_CAWPTA010000006.1"/>
</dbReference>
<keyword evidence="13 15" id="KW-0472">Membrane</keyword>
<feature type="transmembrane region" description="Helical" evidence="15">
    <location>
        <begin position="25"/>
        <end position="47"/>
    </location>
</feature>
<keyword evidence="10" id="KW-0076">Bacteriochlorophyll</keyword>
<dbReference type="PROSITE" id="PS00969">
    <property type="entry name" value="ANTENNA_COMP_BETA"/>
    <property type="match status" value="1"/>
</dbReference>
<comment type="caution">
    <text evidence="17">The sequence shown here is derived from an EMBL/GenBank/DDBJ whole genome shotgun (WGS) entry which is preliminary data.</text>
</comment>
<keyword evidence="12" id="KW-0157">Chromophore</keyword>
<keyword evidence="7 15" id="KW-0812">Transmembrane</keyword>
<dbReference type="InterPro" id="IPR000066">
    <property type="entry name" value="Antenna_a/b"/>
</dbReference>
<evidence type="ECO:0000313" key="18">
    <source>
        <dbReference type="Proteomes" id="UP000602442"/>
    </source>
</evidence>
<comment type="function">
    <text evidence="1">Antenna complexes are light-harvesting systems, which transfer the excitation energy to the reaction centers.</text>
</comment>
<keyword evidence="14" id="KW-0437">Light-harvesting polypeptide</keyword>
<comment type="similarity">
    <text evidence="3">Belongs to the antenna complex beta subunit family.</text>
</comment>
<sequence>MSDPDDRFGVRTYLTPEEAKEFHKLFMATFVGFVAIAVVAHALVWAWRPWLA</sequence>
<organism evidence="17 18">
    <name type="scientific">Aurantiacibacter sediminis</name>
    <dbReference type="NCBI Taxonomy" id="2793064"/>
    <lineage>
        <taxon>Bacteria</taxon>
        <taxon>Pseudomonadati</taxon>
        <taxon>Pseudomonadota</taxon>
        <taxon>Alphaproteobacteria</taxon>
        <taxon>Sphingomonadales</taxon>
        <taxon>Erythrobacteraceae</taxon>
        <taxon>Aurantiacibacter</taxon>
    </lineage>
</organism>
<reference evidence="17 18" key="1">
    <citation type="submission" date="2020-11" db="EMBL/GenBank/DDBJ databases">
        <title>Erythrobacter sediminis sp. nov., a marine bacterium from a tidal flat of Garorim Bay.</title>
        <authorList>
            <person name="Kim D."/>
            <person name="Yoo Y."/>
            <person name="Kim J.-J."/>
        </authorList>
    </citation>
    <scope>NUCLEOTIDE SEQUENCE [LARGE SCALE GENOMIC DNA]</scope>
    <source>
        <strain evidence="17 18">JGD-13</strain>
    </source>
</reference>
<keyword evidence="8" id="KW-0479">Metal-binding</keyword>
<accession>A0ABS0N1Z5</accession>
<evidence type="ECO:0000256" key="12">
    <source>
        <dbReference type="ARBA" id="ARBA00022991"/>
    </source>
</evidence>
<evidence type="ECO:0000256" key="11">
    <source>
        <dbReference type="ARBA" id="ARBA00022989"/>
    </source>
</evidence>
<evidence type="ECO:0000256" key="8">
    <source>
        <dbReference type="ARBA" id="ARBA00022723"/>
    </source>
</evidence>
<gene>
    <name evidence="17" type="ORF">I5L03_05245</name>
</gene>
<evidence type="ECO:0000256" key="13">
    <source>
        <dbReference type="ARBA" id="ARBA00023136"/>
    </source>
</evidence>
<comment type="subcellular location">
    <subcellularLocation>
        <location evidence="2">Cell inner membrane</location>
        <topology evidence="2">Single-pass type II membrane protein</topology>
    </subcellularLocation>
</comment>
<keyword evidence="9" id="KW-0460">Magnesium</keyword>
<evidence type="ECO:0000256" key="3">
    <source>
        <dbReference type="ARBA" id="ARBA00011052"/>
    </source>
</evidence>
<dbReference type="Gene3D" id="1.20.5.250">
    <property type="match status" value="1"/>
</dbReference>
<evidence type="ECO:0000313" key="17">
    <source>
        <dbReference type="EMBL" id="MBH5321984.1"/>
    </source>
</evidence>
<keyword evidence="4" id="KW-1003">Cell membrane</keyword>
<dbReference type="NCBIfam" id="NF040862">
    <property type="entry name" value="pufB_517_ASD"/>
    <property type="match status" value="1"/>
</dbReference>
<dbReference type="InterPro" id="IPR023623">
    <property type="entry name" value="Antenna_beta_CS"/>
</dbReference>
<keyword evidence="5" id="KW-0148">Chlorophyll</keyword>
<dbReference type="InterPro" id="IPR023624">
    <property type="entry name" value="Antenna_beta_dom_sf"/>
</dbReference>
<evidence type="ECO:0000259" key="16">
    <source>
        <dbReference type="Pfam" id="PF00556"/>
    </source>
</evidence>
<keyword evidence="11 15" id="KW-1133">Transmembrane helix</keyword>
<evidence type="ECO:0000256" key="4">
    <source>
        <dbReference type="ARBA" id="ARBA00022475"/>
    </source>
</evidence>
<evidence type="ECO:0000256" key="9">
    <source>
        <dbReference type="ARBA" id="ARBA00022842"/>
    </source>
</evidence>
<dbReference type="PRINTS" id="PR00674">
    <property type="entry name" value="LIGHTHARVSTB"/>
</dbReference>
<evidence type="ECO:0000256" key="2">
    <source>
        <dbReference type="ARBA" id="ARBA00004249"/>
    </source>
</evidence>
<evidence type="ECO:0000256" key="5">
    <source>
        <dbReference type="ARBA" id="ARBA00022494"/>
    </source>
</evidence>
<evidence type="ECO:0000256" key="1">
    <source>
        <dbReference type="ARBA" id="ARBA00002455"/>
    </source>
</evidence>
<evidence type="ECO:0000256" key="14">
    <source>
        <dbReference type="ARBA" id="ARBA00023243"/>
    </source>
</evidence>
<evidence type="ECO:0000256" key="15">
    <source>
        <dbReference type="SAM" id="Phobius"/>
    </source>
</evidence>
<evidence type="ECO:0000256" key="7">
    <source>
        <dbReference type="ARBA" id="ARBA00022692"/>
    </source>
</evidence>
<dbReference type="EMBL" id="JAEANY010000001">
    <property type="protein sequence ID" value="MBH5321984.1"/>
    <property type="molecule type" value="Genomic_DNA"/>
</dbReference>
<evidence type="ECO:0000256" key="6">
    <source>
        <dbReference type="ARBA" id="ARBA00022549"/>
    </source>
</evidence>
<dbReference type="Pfam" id="PF00556">
    <property type="entry name" value="LHC"/>
    <property type="match status" value="1"/>
</dbReference>
<dbReference type="Proteomes" id="UP000602442">
    <property type="component" value="Unassembled WGS sequence"/>
</dbReference>